<keyword evidence="4 9" id="KW-0106">Calcium</keyword>
<feature type="domain" description="Cadherin" evidence="11">
    <location>
        <begin position="532"/>
        <end position="613"/>
    </location>
</feature>
<evidence type="ECO:0000256" key="2">
    <source>
        <dbReference type="ARBA" id="ARBA00022692"/>
    </source>
</evidence>
<dbReference type="Gene3D" id="2.60.40.60">
    <property type="entry name" value="Cadherins"/>
    <property type="match status" value="11"/>
</dbReference>
<name>A0A915E5X9_9BILA</name>
<feature type="region of interest" description="Disordered" evidence="10">
    <location>
        <begin position="1632"/>
        <end position="1699"/>
    </location>
</feature>
<evidence type="ECO:0000256" key="7">
    <source>
        <dbReference type="ARBA" id="ARBA00023136"/>
    </source>
</evidence>
<feature type="domain" description="Cadherin" evidence="11">
    <location>
        <begin position="1941"/>
        <end position="2009"/>
    </location>
</feature>
<dbReference type="GO" id="GO:0005509">
    <property type="term" value="F:calcium ion binding"/>
    <property type="evidence" value="ECO:0007669"/>
    <property type="project" value="UniProtKB-UniRule"/>
</dbReference>
<keyword evidence="5" id="KW-0130">Cell adhesion</keyword>
<evidence type="ECO:0000256" key="10">
    <source>
        <dbReference type="SAM" id="MobiDB-lite"/>
    </source>
</evidence>
<sequence length="2250" mass="248496">MVYLKVKSKLSKSVYYLNISATDDGVPEKKAYVQLKVMVKEENNSIGTDLIPNQPISAFFPQQYSSQPATSKSQPRSIVYELVENSHNHLLTIDSSTARLQLNQVPDYESTPSNVELQIKAYLADQPQNYVLARLVLNDVTEVKLTHFAQCHYEAHLLENPSAYTRVLQFNFRGDVEGVELLNGTEYFTVNPDGTMSVKPGVKIDREEIRQIVVKARLKSQSSLHPKSLELCQIATANILIDDQNDHTPRFDKTAYTFRIDTLPYNNTEVGSLKAVDKDKGEFGRVHYRILDDEYEPIPFLVFQADGAATIYYVTKRHDYFPEKSYTFTLEAYDADVDPRTSRVSIHVLLEPETTDQETESLVPNKNDRDTSSNGSEEDDSPATQPHVEEHSQEETATQEISTTTSSPSSWPENYDTRSGGEERRGKNEKSTEVVDSKDKKDKRTDHSAEETMQIVQEEVQSLQSPPVLIVHKDSNKPTKKKFTSPETGANTFNPNSKPSKSSSIKFGAESYNFSLKGKLDEGQYIGQVHIDVNHPVVENQQLEYAVEEGIAGFVEIDSYTGSLSVGRELTKDSYEEIRFSAAVQSRGQVLATTLVTVVMDDNASIYDIPPAFEQSLYRFETEENQEKGRIGKVEAHHRAVELGKDRLWYVLDRNSKDYSLFRIETETGWLSNRQPLDAELKRTYNLKLSACLETNTSSCARAQVVIIVTDTNDNAPEFNRSSFDITIPLNLPIGSELVRVSATDADTGKNGEISYSLRTSYAFQSLFEIDPKTGAVTLAKKLSGDTVNSRVEPGTVYRIEVDATDHGQPPMSSSTSVKITTADINPSSPEFDKFRYEVVFNTSVIPQNTLVTQVHATDPDGGMDGKVVYRFSDADDQASNSNNMAEKVVVKNYSIDSQTGKITTIAEIMPQRTTFDADNQDHDNDHHHNSLTHLLVVEAMDQSTTFARRSQTVVIIKINAPEEVKMQVEEKRVEFNPLPKTVFISSAKPLNSTILRVSAKVIDVTDNSADASLQGSIVYSIGTTDDNTQDTFFTILNDQLTVSKGLEPNEYDIQIKAQVKGLSPAYHAIHVVVDAEEAQFPVKMKALNASVSNGRIAYSILSPKNIKGIDVDKITGQLALFEKPSAETFVVVRAVNIDHPSFFSDVGVTLNVDKFKQKPSSALSFDSKLYRLIAKEGQLAGSVINTLAISLLNPDHLPNIQYRFEPESLDFGVLPNGSVVIKRRLESDRIDGLDDKGVVELKIVAQSGDEDVARSRVQIAIEKMRIRKPPVFDQPEYMFYLNSPVQSGNVVGQLKATAEIKGLPISYNVLSGTAQPYFELNPSDGTIVKSSFRQLESGKTYDLQVEAKDTEGGTTTTSVKFVVNYHLASTTTSKPSLKVHELGVKTWNPINEKDNHLTIGEDLPPDAKWEFRIASGNQLGNFHLNQLNDHLAQLELVDGQNVSSSIEEIKVEAVNQDDPMETAHADVMVDLRGMNKPTTSTSTTSIPTTSTTSSISLSLPKPLVKFLDISSNPQGIIAVSQVNLEQAGQWNPPQPIYRVQAVASGGEDQVKYSITQNSLTDQLFRIDQETGNLYLNANIKKRTGKEEEFELLVKAEAAGISAQRFYTIKVVAGSGSETTTAKTSAITTSSPVFPTETITSSTVSTSLSSTTLVEDQSSTETSESTEEQSSQNNEVKEEVSSAPSVTPSSDSIAEVRPQPPKFELPNYHFVVDQPVKGALIGHMKAVKEAGREVQMTIEPALFQNWFSFDPTTSSLYVRDVPNDRYDKQRAEFHVSIQDVDDPNLKSKSYVKVDLILPPSPDATTSTSPQTSAVTEAINNRTNASEEYEEPTSMPFIDQFSNSVISTLLPTLTPSQSDTTTASRFDISTTNIDISSSTITTTPNIQLDAPQTTSSITESSSTLSFPHKLYTAMLPEGRYGSRGALVSLRPQALREGMPQGISYVIDSPDQPQLPFYVHNETGELIAFSEIDRETEAEYHFKVIAIGSTEKAETDVQISILDVNDNYPVFVAPIAYVLPLDRLTPPGQVLTRFTAQDADEGRLGKVIFRLEEDADGLFQISKTGDLVLAKNIPLEKEDVFSIVVAAVDGGRPALKTTHKVRIELFADSLGKPAFKQPNYTVDKTQKCKGDICGQVVAGTSHFSYELMPLNDPSLTSAPTGLLKQYNLNVSATGEDGSKASTMVSVFVEGEKIVESTTKPDLSMQTTPEVAGVRKKDVHLCPNGCRSGMRALYTIHQGTDEFFVDEKTGEFL</sequence>
<dbReference type="PANTHER" id="PTHR24026">
    <property type="entry name" value="FAT ATYPICAL CADHERIN-RELATED"/>
    <property type="match status" value="1"/>
</dbReference>
<evidence type="ECO:0000256" key="1">
    <source>
        <dbReference type="ARBA" id="ARBA00004167"/>
    </source>
</evidence>
<feature type="domain" description="Cadherin" evidence="11">
    <location>
        <begin position="1550"/>
        <end position="1634"/>
    </location>
</feature>
<evidence type="ECO:0000256" key="9">
    <source>
        <dbReference type="PROSITE-ProRule" id="PRU00043"/>
    </source>
</evidence>
<keyword evidence="6" id="KW-1133">Transmembrane helix</keyword>
<dbReference type="GO" id="GO:0007156">
    <property type="term" value="P:homophilic cell adhesion via plasma membrane adhesion molecules"/>
    <property type="evidence" value="ECO:0007669"/>
    <property type="project" value="InterPro"/>
</dbReference>
<evidence type="ECO:0000313" key="12">
    <source>
        <dbReference type="Proteomes" id="UP000887574"/>
    </source>
</evidence>
<feature type="domain" description="Cadherin" evidence="11">
    <location>
        <begin position="252"/>
        <end position="366"/>
    </location>
</feature>
<organism evidence="12 13">
    <name type="scientific">Ditylenchus dipsaci</name>
    <dbReference type="NCBI Taxonomy" id="166011"/>
    <lineage>
        <taxon>Eukaryota</taxon>
        <taxon>Metazoa</taxon>
        <taxon>Ecdysozoa</taxon>
        <taxon>Nematoda</taxon>
        <taxon>Chromadorea</taxon>
        <taxon>Rhabditida</taxon>
        <taxon>Tylenchina</taxon>
        <taxon>Tylenchomorpha</taxon>
        <taxon>Sphaerularioidea</taxon>
        <taxon>Anguinidae</taxon>
        <taxon>Anguininae</taxon>
        <taxon>Ditylenchus</taxon>
    </lineage>
</organism>
<feature type="compositionally biased region" description="Low complexity" evidence="10">
    <location>
        <begin position="1681"/>
        <end position="1692"/>
    </location>
</feature>
<accession>A0A915E5X9</accession>
<feature type="region of interest" description="Disordered" evidence="10">
    <location>
        <begin position="475"/>
        <end position="504"/>
    </location>
</feature>
<keyword evidence="3" id="KW-0677">Repeat</keyword>
<dbReference type="FunFam" id="2.60.40.60:FF:000002">
    <property type="entry name" value="Protocadherin alpha 2"/>
    <property type="match status" value="1"/>
</dbReference>
<dbReference type="InterPro" id="IPR020894">
    <property type="entry name" value="Cadherin_CS"/>
</dbReference>
<evidence type="ECO:0000256" key="8">
    <source>
        <dbReference type="ARBA" id="ARBA00023180"/>
    </source>
</evidence>
<feature type="domain" description="Cadherin" evidence="11">
    <location>
        <begin position="1274"/>
        <end position="1378"/>
    </location>
</feature>
<dbReference type="PROSITE" id="PS50268">
    <property type="entry name" value="CADHERIN_2"/>
    <property type="match status" value="10"/>
</dbReference>
<feature type="domain" description="Cadherin" evidence="11">
    <location>
        <begin position="847"/>
        <end position="982"/>
    </location>
</feature>
<dbReference type="PRINTS" id="PR00205">
    <property type="entry name" value="CADHERIN"/>
</dbReference>
<keyword evidence="12" id="KW-1185">Reference proteome</keyword>
<dbReference type="Proteomes" id="UP000887574">
    <property type="component" value="Unplaced"/>
</dbReference>
<evidence type="ECO:0000256" key="4">
    <source>
        <dbReference type="ARBA" id="ARBA00022837"/>
    </source>
</evidence>
<keyword evidence="8" id="KW-0325">Glycoprotein</keyword>
<evidence type="ECO:0000256" key="3">
    <source>
        <dbReference type="ARBA" id="ARBA00022737"/>
    </source>
</evidence>
<dbReference type="Pfam" id="PF00028">
    <property type="entry name" value="Cadherin"/>
    <property type="match status" value="3"/>
</dbReference>
<evidence type="ECO:0000259" key="11">
    <source>
        <dbReference type="PROSITE" id="PS50268"/>
    </source>
</evidence>
<dbReference type="PANTHER" id="PTHR24026:SF126">
    <property type="entry name" value="PROTOCADHERIN FAT 4"/>
    <property type="match status" value="1"/>
</dbReference>
<dbReference type="SUPFAM" id="SSF49313">
    <property type="entry name" value="Cadherin-like"/>
    <property type="match status" value="8"/>
</dbReference>
<feature type="compositionally biased region" description="Low complexity" evidence="10">
    <location>
        <begin position="1632"/>
        <end position="1672"/>
    </location>
</feature>
<feature type="domain" description="Cadherin" evidence="11">
    <location>
        <begin position="720"/>
        <end position="832"/>
    </location>
</feature>
<feature type="region of interest" description="Disordered" evidence="10">
    <location>
        <begin position="348"/>
        <end position="450"/>
    </location>
</feature>
<keyword evidence="7" id="KW-0472">Membrane</keyword>
<dbReference type="InterPro" id="IPR015919">
    <property type="entry name" value="Cadherin-like_sf"/>
</dbReference>
<feature type="domain" description="Cadherin" evidence="11">
    <location>
        <begin position="168"/>
        <end position="251"/>
    </location>
</feature>
<protein>
    <submittedName>
        <fullName evidence="13">Cadherin domain-containing protein</fullName>
    </submittedName>
</protein>
<evidence type="ECO:0000256" key="5">
    <source>
        <dbReference type="ARBA" id="ARBA00022889"/>
    </source>
</evidence>
<comment type="subcellular location">
    <subcellularLocation>
        <location evidence="1">Membrane</location>
        <topology evidence="1">Single-pass membrane protein</topology>
    </subcellularLocation>
</comment>
<feature type="compositionally biased region" description="Low complexity" evidence="10">
    <location>
        <begin position="494"/>
        <end position="504"/>
    </location>
</feature>
<keyword evidence="2" id="KW-0812">Transmembrane</keyword>
<dbReference type="PROSITE" id="PS00232">
    <property type="entry name" value="CADHERIN_1"/>
    <property type="match status" value="3"/>
</dbReference>
<proteinExistence type="predicted"/>
<dbReference type="SMART" id="SM00112">
    <property type="entry name" value="CA"/>
    <property type="match status" value="11"/>
</dbReference>
<feature type="compositionally biased region" description="Basic and acidic residues" evidence="10">
    <location>
        <begin position="415"/>
        <end position="450"/>
    </location>
</feature>
<feature type="domain" description="Cadherin" evidence="11">
    <location>
        <begin position="614"/>
        <end position="719"/>
    </location>
</feature>
<reference evidence="13" key="1">
    <citation type="submission" date="2022-11" db="UniProtKB">
        <authorList>
            <consortium name="WormBaseParasite"/>
        </authorList>
    </citation>
    <scope>IDENTIFICATION</scope>
</reference>
<evidence type="ECO:0000313" key="13">
    <source>
        <dbReference type="WBParaSite" id="jg2683"/>
    </source>
</evidence>
<dbReference type="GO" id="GO:0005886">
    <property type="term" value="C:plasma membrane"/>
    <property type="evidence" value="ECO:0007669"/>
    <property type="project" value="InterPro"/>
</dbReference>
<feature type="domain" description="Cadherin" evidence="11">
    <location>
        <begin position="2011"/>
        <end position="2113"/>
    </location>
</feature>
<dbReference type="WBParaSite" id="jg2683">
    <property type="protein sequence ID" value="jg2683"/>
    <property type="gene ID" value="jg2683"/>
</dbReference>
<dbReference type="CDD" id="cd11304">
    <property type="entry name" value="Cadherin_repeat"/>
    <property type="match status" value="9"/>
</dbReference>
<evidence type="ECO:0000256" key="6">
    <source>
        <dbReference type="ARBA" id="ARBA00022989"/>
    </source>
</evidence>
<dbReference type="InterPro" id="IPR002126">
    <property type="entry name" value="Cadherin-like_dom"/>
</dbReference>